<dbReference type="CDD" id="cd14014">
    <property type="entry name" value="STKc_PknB_like"/>
    <property type="match status" value="1"/>
</dbReference>
<accession>A0A1W1CK91</accession>
<keyword evidence="2" id="KW-0472">Membrane</keyword>
<sequence>MESNEHLEIGYKIGGHNEVVKVLGQGGFGIVYLVKDTHRLDALFVIKELFSRDFSFRHRDGKTVYNKAEAKNIFKKIQEDIISEVNILQRIRNPNIVEGYGFFEENNTIYSIMEFIDGVDLDKYLKETPPFTEAEGKDLLLQIINGIKEIHALNILHRDMKPSNIMRTKDGIYKIIDFTTNRTYVDKQMTTVTSFQSPIYTPPELSGNKKSIIGKFSDIYSIGMTICRVLAEDEEILPNITDRFIDDSDFQRTIENLDIKREFKDILRKMTEINPKDRFQSLDEVEEILKNMDSRNSQENWIDTPQPREERSKKVKAKKESKSSWTTTIGIVLLVIMIGLGLYAYKMIQDNKKSNKKETIETVATEKLEKAEESEEEDIPFHKPSINQEEEVEDTEEVVEEPESTPVIKIEPKPQSNPFEQEAVNQPNISLGTRIEDNRKKPYISLGERIGGESSNPTLEFNRQNIERFLNSFLASSESPSIDRLLSYYDSHVDKYFNLRNVTHADIYRDRKRYGKKWVQREFTLLSFTILRTYKKDGVEYCHLQKSINYNVISSRGKRASGVSKSFMTLKKTANGFKVKSIYTIK</sequence>
<feature type="region of interest" description="Disordered" evidence="1">
    <location>
        <begin position="400"/>
        <end position="420"/>
    </location>
</feature>
<feature type="compositionally biased region" description="Basic and acidic residues" evidence="1">
    <location>
        <begin position="306"/>
        <end position="319"/>
    </location>
</feature>
<dbReference type="InterPro" id="IPR011009">
    <property type="entry name" value="Kinase-like_dom_sf"/>
</dbReference>
<dbReference type="GO" id="GO:0010506">
    <property type="term" value="P:regulation of autophagy"/>
    <property type="evidence" value="ECO:0007669"/>
    <property type="project" value="InterPro"/>
</dbReference>
<evidence type="ECO:0000259" key="3">
    <source>
        <dbReference type="PROSITE" id="PS50011"/>
    </source>
</evidence>
<feature type="region of interest" description="Disordered" evidence="1">
    <location>
        <begin position="295"/>
        <end position="319"/>
    </location>
</feature>
<dbReference type="GO" id="GO:0005524">
    <property type="term" value="F:ATP binding"/>
    <property type="evidence" value="ECO:0007669"/>
    <property type="project" value="InterPro"/>
</dbReference>
<evidence type="ECO:0000256" key="1">
    <source>
        <dbReference type="SAM" id="MobiDB-lite"/>
    </source>
</evidence>
<dbReference type="PANTHER" id="PTHR24348">
    <property type="entry name" value="SERINE/THREONINE-PROTEIN KINASE UNC-51-RELATED"/>
    <property type="match status" value="1"/>
</dbReference>
<dbReference type="EMBL" id="FPHE01000148">
    <property type="protein sequence ID" value="SFV66081.1"/>
    <property type="molecule type" value="Genomic_DNA"/>
</dbReference>
<evidence type="ECO:0000313" key="4">
    <source>
        <dbReference type="EMBL" id="SFV66081.1"/>
    </source>
</evidence>
<dbReference type="PROSITE" id="PS00107">
    <property type="entry name" value="PROTEIN_KINASE_ATP"/>
    <property type="match status" value="1"/>
</dbReference>
<dbReference type="GO" id="GO:0005737">
    <property type="term" value="C:cytoplasm"/>
    <property type="evidence" value="ECO:0007669"/>
    <property type="project" value="TreeGrafter"/>
</dbReference>
<dbReference type="InterPro" id="IPR045269">
    <property type="entry name" value="Atg1-like"/>
</dbReference>
<evidence type="ECO:0000256" key="2">
    <source>
        <dbReference type="SAM" id="Phobius"/>
    </source>
</evidence>
<reference evidence="4" key="1">
    <citation type="submission" date="2016-10" db="EMBL/GenBank/DDBJ databases">
        <authorList>
            <person name="de Groot N.N."/>
        </authorList>
    </citation>
    <scope>NUCLEOTIDE SEQUENCE</scope>
</reference>
<dbReference type="InterPro" id="IPR000719">
    <property type="entry name" value="Prot_kinase_dom"/>
</dbReference>
<keyword evidence="4" id="KW-0723">Serine/threonine-protein kinase</keyword>
<keyword evidence="4" id="KW-0808">Transferase</keyword>
<feature type="domain" description="Protein kinase" evidence="3">
    <location>
        <begin position="17"/>
        <end position="302"/>
    </location>
</feature>
<dbReference type="PANTHER" id="PTHR24348:SF68">
    <property type="entry name" value="SERINE_THREONINE-PROTEIN KINASE ATG1C"/>
    <property type="match status" value="1"/>
</dbReference>
<dbReference type="Gene3D" id="1.10.510.10">
    <property type="entry name" value="Transferase(Phosphotransferase) domain 1"/>
    <property type="match status" value="1"/>
</dbReference>
<keyword evidence="2" id="KW-1133">Transmembrane helix</keyword>
<dbReference type="AlphaFoldDB" id="A0A1W1CK91"/>
<gene>
    <name evidence="4" type="ORF">MNB_SV-12-877</name>
</gene>
<dbReference type="PROSITE" id="PS50011">
    <property type="entry name" value="PROTEIN_KINASE_DOM"/>
    <property type="match status" value="1"/>
</dbReference>
<proteinExistence type="predicted"/>
<feature type="transmembrane region" description="Helical" evidence="2">
    <location>
        <begin position="325"/>
        <end position="345"/>
    </location>
</feature>
<protein>
    <submittedName>
        <fullName evidence="4">Serine/threonine protein kinase</fullName>
    </submittedName>
</protein>
<dbReference type="SMART" id="SM00220">
    <property type="entry name" value="S_TKc"/>
    <property type="match status" value="1"/>
</dbReference>
<dbReference type="Pfam" id="PF00069">
    <property type="entry name" value="Pkinase"/>
    <property type="match status" value="1"/>
</dbReference>
<name>A0A1W1CK91_9ZZZZ</name>
<dbReference type="InterPro" id="IPR017441">
    <property type="entry name" value="Protein_kinase_ATP_BS"/>
</dbReference>
<organism evidence="4">
    <name type="scientific">hydrothermal vent metagenome</name>
    <dbReference type="NCBI Taxonomy" id="652676"/>
    <lineage>
        <taxon>unclassified sequences</taxon>
        <taxon>metagenomes</taxon>
        <taxon>ecological metagenomes</taxon>
    </lineage>
</organism>
<dbReference type="GO" id="GO:0004674">
    <property type="term" value="F:protein serine/threonine kinase activity"/>
    <property type="evidence" value="ECO:0007669"/>
    <property type="project" value="UniProtKB-KW"/>
</dbReference>
<dbReference type="SUPFAM" id="SSF56112">
    <property type="entry name" value="Protein kinase-like (PK-like)"/>
    <property type="match status" value="1"/>
</dbReference>
<keyword evidence="4" id="KW-0418">Kinase</keyword>
<keyword evidence="2" id="KW-0812">Transmembrane</keyword>